<dbReference type="GO" id="GO:0005886">
    <property type="term" value="C:plasma membrane"/>
    <property type="evidence" value="ECO:0007669"/>
    <property type="project" value="UniProtKB-SubCell"/>
</dbReference>
<evidence type="ECO:0000313" key="12">
    <source>
        <dbReference type="EMBL" id="SER82349.1"/>
    </source>
</evidence>
<keyword evidence="7" id="KW-0472">Membrane</keyword>
<dbReference type="InterPro" id="IPR045584">
    <property type="entry name" value="Pilin-like"/>
</dbReference>
<sequence length="105" mass="11496">MKMTKMKNEKGFTLIEMMVVLLIISILLLVMVPAMAKNQEVAGSKGCEATIELLNAQVMAFEADRGERPSSLEELKTEGYVDRITCPDGDTELTLTSSGVVKVED</sequence>
<dbReference type="InterPro" id="IPR016940">
    <property type="entry name" value="ComGC"/>
</dbReference>
<comment type="similarity">
    <text evidence="9 10">Belongs to the ComGC family.</text>
</comment>
<accession>A0A1H9SDT5</accession>
<dbReference type="PIRSF" id="PIRSF029928">
    <property type="entry name" value="Late_competence_ComGC"/>
    <property type="match status" value="1"/>
</dbReference>
<evidence type="ECO:0000256" key="11">
    <source>
        <dbReference type="PIRSR" id="PIRSR029928-50"/>
    </source>
</evidence>
<evidence type="ECO:0000256" key="9">
    <source>
        <dbReference type="ARBA" id="ARBA00043982"/>
    </source>
</evidence>
<organism evidence="12 13">
    <name type="scientific">Salisediminibacterium halotolerans</name>
    <dbReference type="NCBI Taxonomy" id="517425"/>
    <lineage>
        <taxon>Bacteria</taxon>
        <taxon>Bacillati</taxon>
        <taxon>Bacillota</taxon>
        <taxon>Bacilli</taxon>
        <taxon>Bacillales</taxon>
        <taxon>Bacillaceae</taxon>
        <taxon>Salisediminibacterium</taxon>
    </lineage>
</organism>
<keyword evidence="4 11" id="KW-0488">Methylation</keyword>
<evidence type="ECO:0000256" key="5">
    <source>
        <dbReference type="ARBA" id="ARBA00022692"/>
    </source>
</evidence>
<dbReference type="OrthoDB" id="1798043at2"/>
<dbReference type="AlphaFoldDB" id="A0A1H9SDT5"/>
<gene>
    <name evidence="12" type="ORF">SAMN05444126_106131</name>
</gene>
<reference evidence="13" key="1">
    <citation type="submission" date="2016-10" db="EMBL/GenBank/DDBJ databases">
        <authorList>
            <person name="de Groot N.N."/>
        </authorList>
    </citation>
    <scope>NUCLEOTIDE SEQUENCE [LARGE SCALE GENOMIC DNA]</scope>
    <source>
        <strain evidence="13">10nlg</strain>
    </source>
</reference>
<comment type="caution">
    <text evidence="12">The sequence shown here is derived from an EMBL/GenBank/DDBJ whole genome shotgun (WGS) entry which is preliminary data.</text>
</comment>
<dbReference type="GO" id="GO:0009986">
    <property type="term" value="C:cell surface"/>
    <property type="evidence" value="ECO:0007669"/>
    <property type="project" value="UniProtKB-SubCell"/>
</dbReference>
<dbReference type="STRING" id="1464123.SAMN05444126_106131"/>
<feature type="propeptide" id="PRO_5035525182" evidence="11">
    <location>
        <begin position="1"/>
        <end position="11"/>
    </location>
</feature>
<evidence type="ECO:0000256" key="10">
    <source>
        <dbReference type="PIRNR" id="PIRNR029928"/>
    </source>
</evidence>
<evidence type="ECO:0000256" key="8">
    <source>
        <dbReference type="ARBA" id="ARBA00023287"/>
    </source>
</evidence>
<dbReference type="RefSeq" id="WP_093072416.1">
    <property type="nucleotide sequence ID" value="NZ_FOGV01000006.1"/>
</dbReference>
<evidence type="ECO:0000313" key="13">
    <source>
        <dbReference type="Proteomes" id="UP000199318"/>
    </source>
</evidence>
<dbReference type="Pfam" id="PF07963">
    <property type="entry name" value="N_methyl"/>
    <property type="match status" value="1"/>
</dbReference>
<dbReference type="EMBL" id="FOGV01000006">
    <property type="protein sequence ID" value="SER82349.1"/>
    <property type="molecule type" value="Genomic_DNA"/>
</dbReference>
<keyword evidence="6" id="KW-1133">Transmembrane helix</keyword>
<keyword evidence="5" id="KW-0812">Transmembrane</keyword>
<evidence type="ECO:0000256" key="3">
    <source>
        <dbReference type="ARBA" id="ARBA00022475"/>
    </source>
</evidence>
<comment type="subunit">
    <text evidence="10">Homodimer.</text>
</comment>
<dbReference type="InterPro" id="IPR012902">
    <property type="entry name" value="N_methyl_site"/>
</dbReference>
<name>A0A1H9SDT5_9BACI</name>
<dbReference type="Gene3D" id="3.30.700.10">
    <property type="entry name" value="Glycoprotein, Type 4 Pilin"/>
    <property type="match status" value="1"/>
</dbReference>
<keyword evidence="8 10" id="KW-0178">Competence</keyword>
<feature type="modified residue" description="N-methylphenylalanine" evidence="11">
    <location>
        <position position="12"/>
    </location>
</feature>
<dbReference type="GO" id="GO:0030420">
    <property type="term" value="P:establishment of competence for transformation"/>
    <property type="evidence" value="ECO:0007669"/>
    <property type="project" value="UniProtKB-UniRule"/>
</dbReference>
<protein>
    <recommendedName>
        <fullName evidence="10">ComG operon protein 3</fullName>
    </recommendedName>
</protein>
<keyword evidence="10" id="KW-0813">Transport</keyword>
<evidence type="ECO:0000256" key="6">
    <source>
        <dbReference type="ARBA" id="ARBA00022989"/>
    </source>
</evidence>
<dbReference type="Proteomes" id="UP000199318">
    <property type="component" value="Unassembled WGS sequence"/>
</dbReference>
<keyword evidence="13" id="KW-1185">Reference proteome</keyword>
<dbReference type="SUPFAM" id="SSF54523">
    <property type="entry name" value="Pili subunits"/>
    <property type="match status" value="1"/>
</dbReference>
<proteinExistence type="inferred from homology"/>
<comment type="function">
    <text evidence="10">Required for transformation and DNA binding.</text>
</comment>
<dbReference type="PROSITE" id="PS00409">
    <property type="entry name" value="PROKAR_NTER_METHYL"/>
    <property type="match status" value="1"/>
</dbReference>
<evidence type="ECO:0000256" key="1">
    <source>
        <dbReference type="ARBA" id="ARBA00004162"/>
    </source>
</evidence>
<evidence type="ECO:0000256" key="2">
    <source>
        <dbReference type="ARBA" id="ARBA00004241"/>
    </source>
</evidence>
<dbReference type="NCBIfam" id="NF040999">
    <property type="entry name" value="pilin_ComGC"/>
    <property type="match status" value="1"/>
</dbReference>
<keyword evidence="3 10" id="KW-1003">Cell membrane</keyword>
<feature type="chain" id="PRO_5035525181" description="ComG operon protein 3" evidence="11">
    <location>
        <begin position="12"/>
        <end position="105"/>
    </location>
</feature>
<comment type="subcellular location">
    <subcellularLocation>
        <location evidence="1">Cell membrane</location>
        <topology evidence="1">Single-pass membrane protein</topology>
    </subcellularLocation>
    <subcellularLocation>
        <location evidence="2">Cell surface</location>
    </subcellularLocation>
</comment>
<evidence type="ECO:0000256" key="4">
    <source>
        <dbReference type="ARBA" id="ARBA00022481"/>
    </source>
</evidence>
<evidence type="ECO:0000256" key="7">
    <source>
        <dbReference type="ARBA" id="ARBA00023136"/>
    </source>
</evidence>
<dbReference type="NCBIfam" id="TIGR02532">
    <property type="entry name" value="IV_pilin_GFxxxE"/>
    <property type="match status" value="1"/>
</dbReference>